<organism evidence="2 3">
    <name type="scientific">Sphingobium chungbukense</name>
    <dbReference type="NCBI Taxonomy" id="56193"/>
    <lineage>
        <taxon>Bacteria</taxon>
        <taxon>Pseudomonadati</taxon>
        <taxon>Pseudomonadota</taxon>
        <taxon>Alphaproteobacteria</taxon>
        <taxon>Sphingomonadales</taxon>
        <taxon>Sphingomonadaceae</taxon>
        <taxon>Sphingobium</taxon>
    </lineage>
</organism>
<evidence type="ECO:0000259" key="1">
    <source>
        <dbReference type="Pfam" id="PF02581"/>
    </source>
</evidence>
<protein>
    <submittedName>
        <fullName evidence="2">Thiamine monophosphate synthase</fullName>
    </submittedName>
</protein>
<dbReference type="CDD" id="cd00564">
    <property type="entry name" value="TMP_TenI"/>
    <property type="match status" value="1"/>
</dbReference>
<dbReference type="InterPro" id="IPR013785">
    <property type="entry name" value="Aldolase_TIM"/>
</dbReference>
<reference evidence="2 3" key="1">
    <citation type="submission" date="2015-04" db="EMBL/GenBank/DDBJ databases">
        <title>Genome sequence of aromatic hydrocarbons-degrading Sphingobium chungbukense DJ77.</title>
        <authorList>
            <person name="Kim Y.-C."/>
            <person name="Chae J.-C."/>
        </authorList>
    </citation>
    <scope>NUCLEOTIDE SEQUENCE [LARGE SCALE GENOMIC DNA]</scope>
    <source>
        <strain evidence="2 3">DJ77</strain>
    </source>
</reference>
<accession>A0A0M3AYG7</accession>
<dbReference type="Proteomes" id="UP000033874">
    <property type="component" value="Unassembled WGS sequence"/>
</dbReference>
<dbReference type="InterPro" id="IPR036206">
    <property type="entry name" value="ThiamineP_synth_sf"/>
</dbReference>
<dbReference type="AlphaFoldDB" id="A0A0M3AYG7"/>
<dbReference type="SUPFAM" id="SSF51391">
    <property type="entry name" value="Thiamin phosphate synthase"/>
    <property type="match status" value="1"/>
</dbReference>
<comment type="caution">
    <text evidence="2">The sequence shown here is derived from an EMBL/GenBank/DDBJ whole genome shotgun (WGS) entry which is preliminary data.</text>
</comment>
<proteinExistence type="predicted"/>
<dbReference type="InterPro" id="IPR022998">
    <property type="entry name" value="ThiamineP_synth_TenI"/>
</dbReference>
<dbReference type="STRING" id="56193.YP76_02800"/>
<sequence>MKARHRKKLPTIWLMTDERVGEEALLAAARRLPKGRAGIVLRHYGTDGVGRRALFDRLASIARRRRLTLMLGGTAAEAAAWRADGWHGRDRRRSPRPLLRSMPVHDRRELQAALRGGADFIFVSPLFPTRSHPGKKWLGQAGFAALARLSPVPVMALGGVRATHRQMLKGIGAFGWAAIDGLSIESR</sequence>
<keyword evidence="3" id="KW-1185">Reference proteome</keyword>
<dbReference type="EMBL" id="LBIC01000001">
    <property type="protein sequence ID" value="KKW93619.1"/>
    <property type="molecule type" value="Genomic_DNA"/>
</dbReference>
<dbReference type="Gene3D" id="3.20.20.70">
    <property type="entry name" value="Aldolase class I"/>
    <property type="match status" value="1"/>
</dbReference>
<name>A0A0M3AYG7_9SPHN</name>
<gene>
    <name evidence="2" type="ORF">YP76_02800</name>
</gene>
<evidence type="ECO:0000313" key="2">
    <source>
        <dbReference type="EMBL" id="KKW93619.1"/>
    </source>
</evidence>
<dbReference type="PATRIC" id="fig|56193.3.peg.573"/>
<evidence type="ECO:0000313" key="3">
    <source>
        <dbReference type="Proteomes" id="UP000033874"/>
    </source>
</evidence>
<dbReference type="RefSeq" id="WP_046762062.1">
    <property type="nucleotide sequence ID" value="NZ_LBIC01000001.1"/>
</dbReference>
<dbReference type="GO" id="GO:0009228">
    <property type="term" value="P:thiamine biosynthetic process"/>
    <property type="evidence" value="ECO:0007669"/>
    <property type="project" value="UniProtKB-KW"/>
</dbReference>
<dbReference type="Pfam" id="PF02581">
    <property type="entry name" value="TMP-TENI"/>
    <property type="match status" value="1"/>
</dbReference>
<feature type="domain" description="Thiamine phosphate synthase/TenI" evidence="1">
    <location>
        <begin position="15"/>
        <end position="181"/>
    </location>
</feature>